<accession>A0A9W8NH74</accession>
<dbReference type="Proteomes" id="UP001148614">
    <property type="component" value="Unassembled WGS sequence"/>
</dbReference>
<proteinExistence type="predicted"/>
<sequence>MAYEFTALEFNDEAFDHEFGHSSPFNLGPNSYHLTTEMYPFLPLEDSWGLQQTLETGIPPGIETSLLGRGSAETDLADYMSSPSPRGPGHPRNQNQDDPSAPRRFKCLEPGYSIPQIGLAISASFATSLSTGEITGLITSVNIVRREVTRLELSFTQKPKPCMSMRRENLRDEERSTRTKSPAAKGSHSRGDI</sequence>
<organism evidence="2 3">
    <name type="scientific">Xylaria arbuscula</name>
    <dbReference type="NCBI Taxonomy" id="114810"/>
    <lineage>
        <taxon>Eukaryota</taxon>
        <taxon>Fungi</taxon>
        <taxon>Dikarya</taxon>
        <taxon>Ascomycota</taxon>
        <taxon>Pezizomycotina</taxon>
        <taxon>Sordariomycetes</taxon>
        <taxon>Xylariomycetidae</taxon>
        <taxon>Xylariales</taxon>
        <taxon>Xylariaceae</taxon>
        <taxon>Xylaria</taxon>
    </lineage>
</organism>
<feature type="compositionally biased region" description="Basic and acidic residues" evidence="1">
    <location>
        <begin position="165"/>
        <end position="177"/>
    </location>
</feature>
<feature type="region of interest" description="Disordered" evidence="1">
    <location>
        <begin position="75"/>
        <end position="105"/>
    </location>
</feature>
<gene>
    <name evidence="2" type="ORF">NPX13_g4235</name>
</gene>
<reference evidence="2" key="1">
    <citation type="submission" date="2022-07" db="EMBL/GenBank/DDBJ databases">
        <title>Genome Sequence of Xylaria arbuscula.</title>
        <authorList>
            <person name="Buettner E."/>
        </authorList>
    </citation>
    <scope>NUCLEOTIDE SEQUENCE</scope>
    <source>
        <strain evidence="2">VT107</strain>
    </source>
</reference>
<evidence type="ECO:0000313" key="2">
    <source>
        <dbReference type="EMBL" id="KAJ3574836.1"/>
    </source>
</evidence>
<protein>
    <submittedName>
        <fullName evidence="2">Uncharacterized protein</fullName>
    </submittedName>
</protein>
<feature type="region of interest" description="Disordered" evidence="1">
    <location>
        <begin position="163"/>
        <end position="193"/>
    </location>
</feature>
<dbReference type="AlphaFoldDB" id="A0A9W8NH74"/>
<dbReference type="EMBL" id="JANPWZ010000584">
    <property type="protein sequence ID" value="KAJ3574836.1"/>
    <property type="molecule type" value="Genomic_DNA"/>
</dbReference>
<evidence type="ECO:0000313" key="3">
    <source>
        <dbReference type="Proteomes" id="UP001148614"/>
    </source>
</evidence>
<name>A0A9W8NH74_9PEZI</name>
<comment type="caution">
    <text evidence="2">The sequence shown here is derived from an EMBL/GenBank/DDBJ whole genome shotgun (WGS) entry which is preliminary data.</text>
</comment>
<keyword evidence="3" id="KW-1185">Reference proteome</keyword>
<evidence type="ECO:0000256" key="1">
    <source>
        <dbReference type="SAM" id="MobiDB-lite"/>
    </source>
</evidence>